<dbReference type="InterPro" id="IPR017972">
    <property type="entry name" value="Cyt_P450_CS"/>
</dbReference>
<keyword evidence="5" id="KW-1185">Reference proteome</keyword>
<dbReference type="CDD" id="cd11053">
    <property type="entry name" value="CYP110-like"/>
    <property type="match status" value="1"/>
</dbReference>
<name>A0ABR4Z8Q7_9NOCA</name>
<dbReference type="PANTHER" id="PTHR24305:SF166">
    <property type="entry name" value="CYTOCHROME P450 12A4, MITOCHONDRIAL-RELATED"/>
    <property type="match status" value="1"/>
</dbReference>
<keyword evidence="3" id="KW-0479">Metal-binding</keyword>
<dbReference type="Pfam" id="PF00067">
    <property type="entry name" value="p450"/>
    <property type="match status" value="1"/>
</dbReference>
<dbReference type="PRINTS" id="PR00463">
    <property type="entry name" value="EP450I"/>
</dbReference>
<keyword evidence="3" id="KW-0408">Iron</keyword>
<dbReference type="PANTHER" id="PTHR24305">
    <property type="entry name" value="CYTOCHROME P450"/>
    <property type="match status" value="1"/>
</dbReference>
<evidence type="ECO:0000256" key="1">
    <source>
        <dbReference type="ARBA" id="ARBA00001971"/>
    </source>
</evidence>
<comment type="similarity">
    <text evidence="2 3">Belongs to the cytochrome P450 family.</text>
</comment>
<organism evidence="4 5">
    <name type="scientific">Nocardia vulneris</name>
    <dbReference type="NCBI Taxonomy" id="1141657"/>
    <lineage>
        <taxon>Bacteria</taxon>
        <taxon>Bacillati</taxon>
        <taxon>Actinomycetota</taxon>
        <taxon>Actinomycetes</taxon>
        <taxon>Mycobacteriales</taxon>
        <taxon>Nocardiaceae</taxon>
        <taxon>Nocardia</taxon>
    </lineage>
</organism>
<dbReference type="PROSITE" id="PS00086">
    <property type="entry name" value="CYTOCHROME_P450"/>
    <property type="match status" value="1"/>
</dbReference>
<dbReference type="EMBL" id="JNFP01000041">
    <property type="protein sequence ID" value="KIA61705.1"/>
    <property type="molecule type" value="Genomic_DNA"/>
</dbReference>
<dbReference type="Proteomes" id="UP000031364">
    <property type="component" value="Unassembled WGS sequence"/>
</dbReference>
<evidence type="ECO:0000313" key="5">
    <source>
        <dbReference type="Proteomes" id="UP000031364"/>
    </source>
</evidence>
<gene>
    <name evidence="4" type="ORF">FG87_29470</name>
</gene>
<dbReference type="SUPFAM" id="SSF48264">
    <property type="entry name" value="Cytochrome P450"/>
    <property type="match status" value="1"/>
</dbReference>
<dbReference type="Gene3D" id="1.10.630.10">
    <property type="entry name" value="Cytochrome P450"/>
    <property type="match status" value="1"/>
</dbReference>
<dbReference type="InterPro" id="IPR036396">
    <property type="entry name" value="Cyt_P450_sf"/>
</dbReference>
<dbReference type="InterPro" id="IPR050121">
    <property type="entry name" value="Cytochrome_P450_monoxygenase"/>
</dbReference>
<dbReference type="InterPro" id="IPR001128">
    <property type="entry name" value="Cyt_P450"/>
</dbReference>
<protein>
    <submittedName>
        <fullName evidence="4">Cytochrome P450</fullName>
    </submittedName>
</protein>
<dbReference type="RefSeq" id="WP_052281028.1">
    <property type="nucleotide sequence ID" value="NZ_BDCI01000007.1"/>
</dbReference>
<evidence type="ECO:0000256" key="3">
    <source>
        <dbReference type="RuleBase" id="RU000461"/>
    </source>
</evidence>
<keyword evidence="3" id="KW-0503">Monooxygenase</keyword>
<accession>A0ABR4Z8Q7</accession>
<sequence>MSMEEDAAGPGPHAPPIPVARLPRPRPLLWHALRAGLDFEGYFRWRRARDGDPLYCEFPGMGSALFTGTAAGAREMFRVPVESVEPPRPNPIEPLVGSASLILAAGARHRRDRALLTPAFHSTRIREYGKLIRDATRAELAGDTGPAWVPGARIDARAAARSITLQVILTAVFGVHTARHRTEYVGAIGAFLDAFSGPLMLLPVLRRKAFGLGPWDRFVRARARLDRLIRDDIARRRADPHRRTTDLLGLLLSTRYDDGTVISDAELCDELRTLLVAGHETTATTLVWALYHLHRAPSTLERLRAELRAIGRAADPAELARLPYLDAVCQETLRLHPAVPIVVRRLTAPGTLCGIALATGDTMGVAVPLLHSDPAVWSAPELFRPERFLERRYRPYEFAPFGGGHRRCVGAALADYELRIALATIIGDVRLRLPQRYAHGRPPISVPHNIATGPHRPILFDIMSDLCHEDV</sequence>
<comment type="caution">
    <text evidence="4">The sequence shown here is derived from an EMBL/GenBank/DDBJ whole genome shotgun (WGS) entry which is preliminary data.</text>
</comment>
<proteinExistence type="inferred from homology"/>
<reference evidence="4 5" key="1">
    <citation type="journal article" date="2014" name="Int. J. Syst. Evol. Microbiol.">
        <title>Nocardia vulneris sp. nov., isolated from wounds of human patients in North America.</title>
        <authorList>
            <person name="Lasker B.A."/>
            <person name="Bell M."/>
            <person name="Klenk H.P."/>
            <person name="Sproer C."/>
            <person name="Schumann C."/>
            <person name="Schumann P."/>
            <person name="Brown J.M."/>
        </authorList>
    </citation>
    <scope>NUCLEOTIDE SEQUENCE [LARGE SCALE GENOMIC DNA]</scope>
    <source>
        <strain evidence="4 5">W9851</strain>
    </source>
</reference>
<comment type="cofactor">
    <cofactor evidence="1">
        <name>heme</name>
        <dbReference type="ChEBI" id="CHEBI:30413"/>
    </cofactor>
</comment>
<evidence type="ECO:0000313" key="4">
    <source>
        <dbReference type="EMBL" id="KIA61705.1"/>
    </source>
</evidence>
<evidence type="ECO:0000256" key="2">
    <source>
        <dbReference type="ARBA" id="ARBA00010617"/>
    </source>
</evidence>
<dbReference type="PRINTS" id="PR00385">
    <property type="entry name" value="P450"/>
</dbReference>
<dbReference type="InterPro" id="IPR002401">
    <property type="entry name" value="Cyt_P450_E_grp-I"/>
</dbReference>
<keyword evidence="3" id="KW-0560">Oxidoreductase</keyword>
<keyword evidence="3" id="KW-0349">Heme</keyword>